<protein>
    <submittedName>
        <fullName evidence="2">Purine-binding chemotaxis protein CheW</fullName>
    </submittedName>
</protein>
<dbReference type="InterPro" id="IPR039315">
    <property type="entry name" value="CheW"/>
</dbReference>
<dbReference type="Proteomes" id="UP000198806">
    <property type="component" value="Unassembled WGS sequence"/>
</dbReference>
<dbReference type="SMART" id="SM00260">
    <property type="entry name" value="CheW"/>
    <property type="match status" value="1"/>
</dbReference>
<keyword evidence="3" id="KW-1185">Reference proteome</keyword>
<dbReference type="RefSeq" id="WP_091688102.1">
    <property type="nucleotide sequence ID" value="NZ_BAABFM010000021.1"/>
</dbReference>
<gene>
    <name evidence="2" type="ORF">SAMN04489757_13911</name>
</gene>
<reference evidence="2 3" key="1">
    <citation type="submission" date="2016-10" db="EMBL/GenBank/DDBJ databases">
        <authorList>
            <person name="de Groot N.N."/>
        </authorList>
    </citation>
    <scope>NUCLEOTIDE SEQUENCE [LARGE SCALE GENOMIC DNA]</scope>
    <source>
        <strain evidence="2 3">DSM 1283</strain>
    </source>
</reference>
<dbReference type="PANTHER" id="PTHR22617">
    <property type="entry name" value="CHEMOTAXIS SENSOR HISTIDINE KINASE-RELATED"/>
    <property type="match status" value="1"/>
</dbReference>
<dbReference type="STRING" id="1527.SAMN04489757_13911"/>
<organism evidence="2 3">
    <name type="scientific">Anaerocolumna aminovalerica</name>
    <dbReference type="NCBI Taxonomy" id="1527"/>
    <lineage>
        <taxon>Bacteria</taxon>
        <taxon>Bacillati</taxon>
        <taxon>Bacillota</taxon>
        <taxon>Clostridia</taxon>
        <taxon>Lachnospirales</taxon>
        <taxon>Lachnospiraceae</taxon>
        <taxon>Anaerocolumna</taxon>
    </lineage>
</organism>
<sequence length="147" mass="16614">MEENIKELEAKQYIVVNIGQEQYGIDIKYIDNIVRMQRITRVPKAQHYFKGVINLRGEIIPVMSIRLKFGLEPDEFDNGTRIIIVKLDAQSAIGIIVDEVKEVVSLDESMISKVNTELDEKNNYLSGVGKHGDSLISLLNIQGVIND</sequence>
<dbReference type="OrthoDB" id="9794382at2"/>
<dbReference type="PANTHER" id="PTHR22617:SF23">
    <property type="entry name" value="CHEMOTAXIS PROTEIN CHEW"/>
    <property type="match status" value="1"/>
</dbReference>
<dbReference type="Pfam" id="PF01584">
    <property type="entry name" value="CheW"/>
    <property type="match status" value="1"/>
</dbReference>
<dbReference type="InterPro" id="IPR036061">
    <property type="entry name" value="CheW-like_dom_sf"/>
</dbReference>
<dbReference type="AlphaFoldDB" id="A0A1I5I4E0"/>
<feature type="domain" description="CheW-like" evidence="1">
    <location>
        <begin position="10"/>
        <end position="147"/>
    </location>
</feature>
<dbReference type="GO" id="GO:0006935">
    <property type="term" value="P:chemotaxis"/>
    <property type="evidence" value="ECO:0007669"/>
    <property type="project" value="InterPro"/>
</dbReference>
<evidence type="ECO:0000259" key="1">
    <source>
        <dbReference type="PROSITE" id="PS50851"/>
    </source>
</evidence>
<dbReference type="InterPro" id="IPR002545">
    <property type="entry name" value="CheW-lke_dom"/>
</dbReference>
<evidence type="ECO:0000313" key="3">
    <source>
        <dbReference type="Proteomes" id="UP000198806"/>
    </source>
</evidence>
<proteinExistence type="predicted"/>
<dbReference type="GO" id="GO:0005829">
    <property type="term" value="C:cytosol"/>
    <property type="evidence" value="ECO:0007669"/>
    <property type="project" value="TreeGrafter"/>
</dbReference>
<dbReference type="Gene3D" id="2.30.30.40">
    <property type="entry name" value="SH3 Domains"/>
    <property type="match status" value="1"/>
</dbReference>
<dbReference type="Gene3D" id="2.40.50.180">
    <property type="entry name" value="CheA-289, Domain 4"/>
    <property type="match status" value="1"/>
</dbReference>
<dbReference type="SUPFAM" id="SSF50341">
    <property type="entry name" value="CheW-like"/>
    <property type="match status" value="1"/>
</dbReference>
<name>A0A1I5I4E0_9FIRM</name>
<evidence type="ECO:0000313" key="2">
    <source>
        <dbReference type="EMBL" id="SFO55433.1"/>
    </source>
</evidence>
<dbReference type="GO" id="GO:0007165">
    <property type="term" value="P:signal transduction"/>
    <property type="evidence" value="ECO:0007669"/>
    <property type="project" value="InterPro"/>
</dbReference>
<accession>A0A1I5I4E0</accession>
<dbReference type="PROSITE" id="PS50851">
    <property type="entry name" value="CHEW"/>
    <property type="match status" value="1"/>
</dbReference>
<dbReference type="EMBL" id="FOWD01000039">
    <property type="protein sequence ID" value="SFO55433.1"/>
    <property type="molecule type" value="Genomic_DNA"/>
</dbReference>